<dbReference type="Gene3D" id="3.40.5.120">
    <property type="match status" value="1"/>
</dbReference>
<dbReference type="Gene3D" id="3.40.50.10810">
    <property type="entry name" value="Tandem AAA-ATPase domain"/>
    <property type="match status" value="1"/>
</dbReference>
<dbReference type="Pfam" id="PF08880">
    <property type="entry name" value="QLQ"/>
    <property type="match status" value="1"/>
</dbReference>
<dbReference type="CDD" id="cd18793">
    <property type="entry name" value="SF2_C_SNF"/>
    <property type="match status" value="1"/>
</dbReference>
<dbReference type="PROSITE" id="PS51194">
    <property type="entry name" value="HELICASE_CTER"/>
    <property type="match status" value="1"/>
</dbReference>
<feature type="region of interest" description="Disordered" evidence="13">
    <location>
        <begin position="1592"/>
        <end position="1693"/>
    </location>
</feature>
<dbReference type="CDD" id="cd17996">
    <property type="entry name" value="DEXHc_SMARCA2_SMARCA4"/>
    <property type="match status" value="1"/>
</dbReference>
<evidence type="ECO:0000259" key="15">
    <source>
        <dbReference type="PROSITE" id="PS51192"/>
    </source>
</evidence>
<dbReference type="SMART" id="SM00573">
    <property type="entry name" value="HSA"/>
    <property type="match status" value="1"/>
</dbReference>
<keyword evidence="8 12" id="KW-0103">Bromodomain</keyword>
<evidence type="ECO:0000256" key="3">
    <source>
        <dbReference type="ARBA" id="ARBA00022801"/>
    </source>
</evidence>
<dbReference type="Pfam" id="PF00439">
    <property type="entry name" value="Bromodomain"/>
    <property type="match status" value="1"/>
</dbReference>
<dbReference type="SMART" id="SM00490">
    <property type="entry name" value="HELICc"/>
    <property type="match status" value="1"/>
</dbReference>
<dbReference type="PROSITE" id="PS00633">
    <property type="entry name" value="BROMODOMAIN_1"/>
    <property type="match status" value="1"/>
</dbReference>
<evidence type="ECO:0000256" key="8">
    <source>
        <dbReference type="ARBA" id="ARBA00023117"/>
    </source>
</evidence>
<feature type="compositionally biased region" description="Acidic residues" evidence="13">
    <location>
        <begin position="1531"/>
        <end position="1552"/>
    </location>
</feature>
<keyword evidence="10" id="KW-0804">Transcription</keyword>
<evidence type="ECO:0000259" key="16">
    <source>
        <dbReference type="PROSITE" id="PS51194"/>
    </source>
</evidence>
<dbReference type="SMART" id="SM00951">
    <property type="entry name" value="QLQ"/>
    <property type="match status" value="1"/>
</dbReference>
<keyword evidence="4" id="KW-0347">Helicase</keyword>
<sequence>MDGMQTAVQPMAQGVSMSQPNYTAPPSMPAAANPSMPPHMAYTPTTVSNSSQNMPFYTNNVTPQSSLTPGPYGCSVQVTGTQSRPVAPNMLMTRPSCPAAESGLIPPQFTQTHQPHASQASEVPTPAPLTPFMKDQLVQLRAQINAYKLLSKSQPVPETLLLAAEGRQFISHTPSGVSINGAPLSNPWNTTVPCSTHITSSSHGTLPSNDPQRAVSALSLNGARTNAQPNVVAARVGPPVGYPSYAAPTSATGFLTAGSHTFGRSRLTPMQRPQALDPVELLKEREQRIQSRIAQRIKELSGLTVFSTPEQRTALLLELRSLRLLNFQKQLRQDIVSSMRRDTSLETALNVKAYRRPKKQTLREARFTEKLEKQMKHEQEKKRRQKHQEFLNAILSHGKDFREFHRNVNSRMMKINKAVLNYKANAERDKRKEQERIDRERMRRLMAEDEEGYRCLIDAKKDQRLHHLLTQTDEFIANLTKLVREHKREQTKQRVREKSERRRIAQDTALQNAVSYYRRLADDIIRAGGPPPAYLATLPPPDKFPEEFNQINRDWVCGKMPTTTIQLPEVRIPMYQTTTKEICEGDAAPLAADVYTWLQEHPGWELLPTDVDGSTIVDLLESEDDLKRKRRSDEDDDDDDDSTMVHVGIEDDEYNKRGESGANVPQSYYTLAHAVREDVKEQASILVHGRLKEYQLRGLEWLVSLYNNNLNGILADEMGLGKTIQTIALITHLMEKKRVNGPFLIIVPLSVMSNWAMEFDRWAPSVKKILYKGSPQARRILQIQLKASKINVLLTTYEYIIKDKSALSKVKWKYMIIDEGHRMKNHHCKLTQVLNTYYTAPYRLLLTGTPLQNKLPELWALLNFLLPTIFESVNTFEQWFNAPFAATGEKVELNQEETLLIIRRLHKVLRPFLLRRLKREVESQLPEKVEYVIKCDMSALQRVLYSHMQSKGVILTDGSEKDKKGKGGCRTLMNTIMQLRKICNHPFMFSHIESAIAEQNFLSTYGNNPPPGMAPPTQVEGKMLYRASGKFELLDRILPKLKACGHRILIFCQMTSLMTIMQDYFDYRNFRYLRLDGTTRSEDRGELLVKFNDTTEDIFIFLLSTRAGGLGLNLQAADTVIIFDSDWNPHQDLQAQDRAHRIGQQNEVRVLRLISINSVEEKILAAARFKLDVDQKVIQAGMFDQKSTGTERRQFLQALLEQDEEADEEEDEAPDDETINQMLARTEDEFEIYQRMDVERQFAESQQAKREARLLEYAELPNWIVRDEIELERSLQMEDNVFGLKRPRKEVDYSDALTERQFLKAIDEGSLEEAEERQRQKRAARKKRKRIDDSSFMDDASSEAGSTIMVTPPTVKRRRGRPPHSAASGGGGGSRGSTSISPKLVKKLQRLLDIVIDYKDTDQRVLSEPFMKLPTRKELPDYYEVIKKPMDFHRIKQRVRDGKYHSVDELESDIMLLCKNAQTYNMDGSLIFEDSVVLQSVWTNARERLEELETRQHSEAHQHSRHHSYHHHHHHHHQQSHSQQRHTNVATEDDEDEDQDDDDDQDEDDEQSENSKPAGTAIGGSVTNSGGGGVGTGTGTRFIIRTSGGVGEATVTTVPTSSNASDALVNEDSLGGVDDLDDEDDTMDGPVDDDDSRSSFNSKPRRTGRKFGYNRSCMNTSTPGSSRLTISSSSSRPRVMTDSVGTSGGGGVVESLRINTAGMESFLKPRKARSHKRVLVDDSDDDGDDSDDAMDDDPDDEDF</sequence>
<evidence type="ECO:0000256" key="6">
    <source>
        <dbReference type="ARBA" id="ARBA00022853"/>
    </source>
</evidence>
<evidence type="ECO:0000256" key="2">
    <source>
        <dbReference type="ARBA" id="ARBA00022741"/>
    </source>
</evidence>
<dbReference type="FunFam" id="3.40.50.300:FF:003020">
    <property type="entry name" value="SNF2-related domain-containing protein"/>
    <property type="match status" value="1"/>
</dbReference>
<keyword evidence="3" id="KW-0378">Hydrolase</keyword>
<dbReference type="InterPro" id="IPR036427">
    <property type="entry name" value="Bromodomain-like_sf"/>
</dbReference>
<dbReference type="SMART" id="SM00487">
    <property type="entry name" value="DEXDc"/>
    <property type="match status" value="1"/>
</dbReference>
<dbReference type="GO" id="GO:0048513">
    <property type="term" value="P:animal organ development"/>
    <property type="evidence" value="ECO:0007669"/>
    <property type="project" value="UniProtKB-ARBA"/>
</dbReference>
<evidence type="ECO:0000256" key="10">
    <source>
        <dbReference type="ARBA" id="ARBA00023163"/>
    </source>
</evidence>
<evidence type="ECO:0000256" key="12">
    <source>
        <dbReference type="PROSITE-ProRule" id="PRU00035"/>
    </source>
</evidence>
<dbReference type="PROSITE" id="PS51192">
    <property type="entry name" value="HELICASE_ATP_BIND_1"/>
    <property type="match status" value="1"/>
</dbReference>
<dbReference type="PROSITE" id="PS50014">
    <property type="entry name" value="BROMODOMAIN_2"/>
    <property type="match status" value="1"/>
</dbReference>
<dbReference type="InterPro" id="IPR000330">
    <property type="entry name" value="SNF2_N"/>
</dbReference>
<feature type="domain" description="Bromo" evidence="14">
    <location>
        <begin position="1402"/>
        <end position="1472"/>
    </location>
</feature>
<feature type="compositionally biased region" description="Gly residues" evidence="13">
    <location>
        <begin position="1569"/>
        <end position="1578"/>
    </location>
</feature>
<gene>
    <name evidence="19" type="ORF">P879_06514</name>
</gene>
<dbReference type="Pfam" id="PF00176">
    <property type="entry name" value="SNF2-rel_dom"/>
    <property type="match status" value="1"/>
</dbReference>
<dbReference type="PRINTS" id="PR00503">
    <property type="entry name" value="BROMODOMAIN"/>
</dbReference>
<feature type="region of interest" description="Disordered" evidence="13">
    <location>
        <begin position="1"/>
        <end position="30"/>
    </location>
</feature>
<dbReference type="Gene3D" id="3.40.50.300">
    <property type="entry name" value="P-loop containing nucleotide triphosphate hydrolases"/>
    <property type="match status" value="1"/>
</dbReference>
<keyword evidence="7" id="KW-0805">Transcription regulation</keyword>
<reference evidence="19 20" key="1">
    <citation type="submission" date="2019-07" db="EMBL/GenBank/DDBJ databases">
        <title>Annotation for the trematode Paragonimus westermani.</title>
        <authorList>
            <person name="Choi Y.-J."/>
        </authorList>
    </citation>
    <scope>NUCLEOTIDE SEQUENCE [LARGE SCALE GENOMIC DNA]</scope>
    <source>
        <strain evidence="19">180907_Pwestermani</strain>
    </source>
</reference>
<dbReference type="SMART" id="SM01314">
    <property type="entry name" value="SnAC"/>
    <property type="match status" value="1"/>
</dbReference>
<feature type="compositionally biased region" description="Basic residues" evidence="13">
    <location>
        <begin position="1503"/>
        <end position="1519"/>
    </location>
</feature>
<evidence type="ECO:0000256" key="11">
    <source>
        <dbReference type="ARBA" id="ARBA00023242"/>
    </source>
</evidence>
<feature type="compositionally biased region" description="Polar residues" evidence="13">
    <location>
        <begin position="1594"/>
        <end position="1605"/>
    </location>
</feature>
<dbReference type="FunFam" id="3.40.50.10810:FF:000008">
    <property type="entry name" value="Chromatin structure-remodeling complex subunit snf21"/>
    <property type="match status" value="1"/>
</dbReference>
<protein>
    <recommendedName>
        <fullName evidence="21">SWI/SNF-related matrix-associated actin-dependent regulator of chromatin subfamily A member 2/4</fullName>
    </recommendedName>
</protein>
<feature type="region of interest" description="Disordered" evidence="13">
    <location>
        <begin position="1310"/>
        <end position="1380"/>
    </location>
</feature>
<comment type="subcellular location">
    <subcellularLocation>
        <location evidence="1">Nucleus</location>
    </subcellularLocation>
</comment>
<evidence type="ECO:0000313" key="20">
    <source>
        <dbReference type="Proteomes" id="UP000699462"/>
    </source>
</evidence>
<dbReference type="InterPro" id="IPR037259">
    <property type="entry name" value="BRK_sf"/>
</dbReference>
<dbReference type="InterPro" id="IPR001487">
    <property type="entry name" value="Bromodomain"/>
</dbReference>
<comment type="caution">
    <text evidence="19">The sequence shown here is derived from an EMBL/GenBank/DDBJ whole genome shotgun (WGS) entry which is preliminary data.</text>
</comment>
<feature type="domain" description="Helicase C-terminal" evidence="16">
    <location>
        <begin position="1033"/>
        <end position="1194"/>
    </location>
</feature>
<evidence type="ECO:0008006" key="21">
    <source>
        <dbReference type="Google" id="ProtNLM"/>
    </source>
</evidence>
<evidence type="ECO:0000256" key="9">
    <source>
        <dbReference type="ARBA" id="ARBA00023159"/>
    </source>
</evidence>
<dbReference type="Pfam" id="PF14619">
    <property type="entry name" value="SnAC"/>
    <property type="match status" value="1"/>
</dbReference>
<feature type="region of interest" description="Disordered" evidence="13">
    <location>
        <begin position="1709"/>
        <end position="1743"/>
    </location>
</feature>
<name>A0A8T0DFE5_9TREM</name>
<feature type="compositionally biased region" description="Acidic residues" evidence="13">
    <location>
        <begin position="1618"/>
        <end position="1635"/>
    </location>
</feature>
<evidence type="ECO:0000256" key="1">
    <source>
        <dbReference type="ARBA" id="ARBA00004123"/>
    </source>
</evidence>
<dbReference type="GO" id="GO:0006355">
    <property type="term" value="P:regulation of DNA-templated transcription"/>
    <property type="evidence" value="ECO:0007669"/>
    <property type="project" value="InterPro"/>
</dbReference>
<keyword evidence="9" id="KW-0010">Activator</keyword>
<evidence type="ECO:0000259" key="17">
    <source>
        <dbReference type="PROSITE" id="PS51204"/>
    </source>
</evidence>
<dbReference type="Gene3D" id="1.20.5.170">
    <property type="match status" value="1"/>
</dbReference>
<dbReference type="GO" id="GO:0016787">
    <property type="term" value="F:hydrolase activity"/>
    <property type="evidence" value="ECO:0007669"/>
    <property type="project" value="UniProtKB-KW"/>
</dbReference>
<evidence type="ECO:0000259" key="14">
    <source>
        <dbReference type="PROSITE" id="PS50014"/>
    </source>
</evidence>
<evidence type="ECO:0000256" key="7">
    <source>
        <dbReference type="ARBA" id="ARBA00023015"/>
    </source>
</evidence>
<dbReference type="GO" id="GO:0005634">
    <property type="term" value="C:nucleus"/>
    <property type="evidence" value="ECO:0007669"/>
    <property type="project" value="UniProtKB-SubCell"/>
</dbReference>
<dbReference type="GO" id="GO:0048731">
    <property type="term" value="P:system development"/>
    <property type="evidence" value="ECO:0007669"/>
    <property type="project" value="UniProtKB-ARBA"/>
</dbReference>
<dbReference type="InterPro" id="IPR018359">
    <property type="entry name" value="Bromodomain_CS"/>
</dbReference>
<keyword evidence="6" id="KW-0156">Chromatin regulator</keyword>
<feature type="domain" description="HSA" evidence="17">
    <location>
        <begin position="375"/>
        <end position="447"/>
    </location>
</feature>
<accession>A0A8T0DFE5</accession>
<feature type="compositionally biased region" description="Basic and acidic residues" evidence="13">
    <location>
        <begin position="1493"/>
        <end position="1502"/>
    </location>
</feature>
<dbReference type="PROSITE" id="PS51204">
    <property type="entry name" value="HSA"/>
    <property type="match status" value="1"/>
</dbReference>
<dbReference type="GO" id="GO:0042393">
    <property type="term" value="F:histone binding"/>
    <property type="evidence" value="ECO:0007669"/>
    <property type="project" value="InterPro"/>
</dbReference>
<feature type="domain" description="Helicase ATP-binding" evidence="15">
    <location>
        <begin position="703"/>
        <end position="868"/>
    </location>
</feature>
<dbReference type="InterPro" id="IPR038718">
    <property type="entry name" value="SNF2-like_sf"/>
</dbReference>
<dbReference type="GO" id="GO:0006325">
    <property type="term" value="P:chromatin organization"/>
    <property type="evidence" value="ECO:0007669"/>
    <property type="project" value="UniProtKB-KW"/>
</dbReference>
<dbReference type="EMBL" id="JTDF01006374">
    <property type="protein sequence ID" value="KAF8565644.1"/>
    <property type="molecule type" value="Genomic_DNA"/>
</dbReference>
<dbReference type="GO" id="GO:0004386">
    <property type="term" value="F:helicase activity"/>
    <property type="evidence" value="ECO:0007669"/>
    <property type="project" value="UniProtKB-KW"/>
</dbReference>
<dbReference type="PANTHER" id="PTHR10799">
    <property type="entry name" value="SNF2/RAD54 HELICASE FAMILY"/>
    <property type="match status" value="1"/>
</dbReference>
<dbReference type="InterPro" id="IPR001650">
    <property type="entry name" value="Helicase_C-like"/>
</dbReference>
<keyword evidence="20" id="KW-1185">Reference proteome</keyword>
<dbReference type="InterPro" id="IPR014001">
    <property type="entry name" value="Helicase_ATP-bd"/>
</dbReference>
<evidence type="ECO:0000313" key="19">
    <source>
        <dbReference type="EMBL" id="KAF8565644.1"/>
    </source>
</evidence>
<organism evidence="19 20">
    <name type="scientific">Paragonimus westermani</name>
    <dbReference type="NCBI Taxonomy" id="34504"/>
    <lineage>
        <taxon>Eukaryota</taxon>
        <taxon>Metazoa</taxon>
        <taxon>Spiralia</taxon>
        <taxon>Lophotrochozoa</taxon>
        <taxon>Platyhelminthes</taxon>
        <taxon>Trematoda</taxon>
        <taxon>Digenea</taxon>
        <taxon>Plagiorchiida</taxon>
        <taxon>Troglotremata</taxon>
        <taxon>Troglotrematidae</taxon>
        <taxon>Paragonimus</taxon>
    </lineage>
</organism>
<dbReference type="SUPFAM" id="SSF47370">
    <property type="entry name" value="Bromodomain"/>
    <property type="match status" value="1"/>
</dbReference>
<dbReference type="InterPro" id="IPR029295">
    <property type="entry name" value="SnAC"/>
</dbReference>
<dbReference type="GO" id="GO:0005524">
    <property type="term" value="F:ATP binding"/>
    <property type="evidence" value="ECO:0007669"/>
    <property type="project" value="UniProtKB-KW"/>
</dbReference>
<dbReference type="Pfam" id="PF07529">
    <property type="entry name" value="HSA"/>
    <property type="match status" value="1"/>
</dbReference>
<dbReference type="SMART" id="SM00297">
    <property type="entry name" value="BROMO"/>
    <property type="match status" value="1"/>
</dbReference>
<proteinExistence type="predicted"/>
<dbReference type="Gene3D" id="1.20.920.10">
    <property type="entry name" value="Bromodomain-like"/>
    <property type="match status" value="1"/>
</dbReference>
<evidence type="ECO:0000256" key="5">
    <source>
        <dbReference type="ARBA" id="ARBA00022840"/>
    </source>
</evidence>
<dbReference type="InterPro" id="IPR014978">
    <property type="entry name" value="Gln-Leu-Gln_QLQ"/>
</dbReference>
<dbReference type="SUPFAM" id="SSF160481">
    <property type="entry name" value="BRK domain-like"/>
    <property type="match status" value="1"/>
</dbReference>
<dbReference type="InterPro" id="IPR006576">
    <property type="entry name" value="BRK_domain"/>
</dbReference>
<dbReference type="InterPro" id="IPR027417">
    <property type="entry name" value="P-loop_NTPase"/>
</dbReference>
<feature type="region of interest" description="Disordered" evidence="13">
    <location>
        <begin position="1493"/>
        <end position="1580"/>
    </location>
</feature>
<evidence type="ECO:0000256" key="13">
    <source>
        <dbReference type="SAM" id="MobiDB-lite"/>
    </source>
</evidence>
<dbReference type="Proteomes" id="UP000699462">
    <property type="component" value="Unassembled WGS sequence"/>
</dbReference>
<keyword evidence="5" id="KW-0067">ATP-binding</keyword>
<feature type="compositionally biased region" description="Acidic residues" evidence="13">
    <location>
        <begin position="1721"/>
        <end position="1743"/>
    </location>
</feature>
<dbReference type="Pfam" id="PF07533">
    <property type="entry name" value="BRK"/>
    <property type="match status" value="1"/>
</dbReference>
<dbReference type="InterPro" id="IPR049730">
    <property type="entry name" value="SNF2/RAD54-like_C"/>
</dbReference>
<evidence type="ECO:0000259" key="18">
    <source>
        <dbReference type="PROSITE" id="PS51666"/>
    </source>
</evidence>
<dbReference type="PROSITE" id="PS51666">
    <property type="entry name" value="QLQ"/>
    <property type="match status" value="1"/>
</dbReference>
<dbReference type="FunFam" id="1.20.5.170:FF:000008">
    <property type="entry name" value="probable global transcription activator SNF2L2 isoform X1"/>
    <property type="match status" value="1"/>
</dbReference>
<keyword evidence="2" id="KW-0547">Nucleotide-binding</keyword>
<dbReference type="SUPFAM" id="SSF52540">
    <property type="entry name" value="P-loop containing nucleoside triphosphate hydrolases"/>
    <property type="match status" value="2"/>
</dbReference>
<evidence type="ECO:0000256" key="4">
    <source>
        <dbReference type="ARBA" id="ARBA00022806"/>
    </source>
</evidence>
<feature type="compositionally biased region" description="Basic residues" evidence="13">
    <location>
        <begin position="1319"/>
        <end position="1329"/>
    </location>
</feature>
<keyword evidence="11" id="KW-0539">Nucleus</keyword>
<dbReference type="Pfam" id="PF00271">
    <property type="entry name" value="Helicase_C"/>
    <property type="match status" value="1"/>
</dbReference>
<dbReference type="OrthoDB" id="6017at2759"/>
<feature type="domain" description="QLQ" evidence="18">
    <location>
        <begin position="131"/>
        <end position="166"/>
    </location>
</feature>
<dbReference type="InterPro" id="IPR014012">
    <property type="entry name" value="HSA_dom"/>
</dbReference>
<feature type="compositionally biased region" description="Low complexity" evidence="13">
    <location>
        <begin position="1661"/>
        <end position="1685"/>
    </location>
</feature>